<dbReference type="InterPro" id="IPR000719">
    <property type="entry name" value="Prot_kinase_dom"/>
</dbReference>
<dbReference type="PROSITE" id="PS50011">
    <property type="entry name" value="PROTEIN_KINASE_DOM"/>
    <property type="match status" value="1"/>
</dbReference>
<dbReference type="SMART" id="SM00220">
    <property type="entry name" value="S_TKc"/>
    <property type="match status" value="1"/>
</dbReference>
<proteinExistence type="predicted"/>
<dbReference type="PROSITE" id="PS00109">
    <property type="entry name" value="PROTEIN_KINASE_TYR"/>
    <property type="match status" value="1"/>
</dbReference>
<accession>A0ABS5IH92</accession>
<dbReference type="PANTHER" id="PTHR44167">
    <property type="entry name" value="OVARIAN-SPECIFIC SERINE/THREONINE-PROTEIN KINASE LOK-RELATED"/>
    <property type="match status" value="1"/>
</dbReference>
<evidence type="ECO:0000259" key="1">
    <source>
        <dbReference type="PROSITE" id="PS50011"/>
    </source>
</evidence>
<evidence type="ECO:0000313" key="3">
    <source>
        <dbReference type="Proteomes" id="UP000680714"/>
    </source>
</evidence>
<evidence type="ECO:0000313" key="2">
    <source>
        <dbReference type="EMBL" id="MBR9973799.1"/>
    </source>
</evidence>
<sequence>MRNQALESLLTLREEDAKAKEIELDQIYETENLWEAFQILHTVMGEATYRAAIREIFEAAEKIEPPDIYKEIWELDGVSSFLTLNIDKFAYKAHRKVRISEDVANFCGKDAGDYLHLVKRRKPFIANLHGIHESAKSWVFTKDDFTRLSNDPQYVNFINFVIQDFTIVFMGISADDVAAGGFLERLISNGIDLGQHFWITDRCDSETDRWASKAGVQVIRYEPEANVAAPLDHTTILKQIFADLKEFISKDELAPAVVGSVSPLDSIPSEKELRLLDDDDKLRLTLAGHAKALIERNHGDTQCNEYQAFLQNYSRVIHQVWHLTSRNPHNKFHGYSVVDKVSSSPFSSVWKLVDESGCAYALKIIQMDNLSNGEQLDSFRRGVQCLEYLTKAAVPGTAKIITAFEIPTCVLMDFIDGDNFKNIINSTQFKFWTDGIRILRSVCRHVEFSHNLPQGVLHRDIRPSNVIVPWFYWRDSALESTDADRYEVALLNFDMSWHAKAQGRTISGNIEEAGYYAPEQLEDIDCQQARSTKVDSYGIGMTIFTAYTGLTPPTGGSKSVDWKDKIRTKFRYDPTLSWKSAPKRLARLIDNATCHDIAHRINVRHIRAELDQLQDAVDGIWDELSPDFWAEELFAKVLDRDYTSNPAGDEFQKELKVGRIVSIRGNLQARSVSVQFRNVATGVTDWTNVDKRWGNKLETAKEILKTQGWDVLDTTRYSQREIHLEVAVSIDSLKVNFSKLANALERGLSQIRLD</sequence>
<gene>
    <name evidence="2" type="ORF">KEC16_18895</name>
</gene>
<comment type="caution">
    <text evidence="2">The sequence shown here is derived from an EMBL/GenBank/DDBJ whole genome shotgun (WGS) entry which is preliminary data.</text>
</comment>
<dbReference type="Gene3D" id="1.10.510.10">
    <property type="entry name" value="Transferase(Phosphotransferase) domain 1"/>
    <property type="match status" value="1"/>
</dbReference>
<dbReference type="EMBL" id="JAGTUF010000032">
    <property type="protein sequence ID" value="MBR9973799.1"/>
    <property type="molecule type" value="Genomic_DNA"/>
</dbReference>
<dbReference type="SUPFAM" id="SSF56112">
    <property type="entry name" value="Protein kinase-like (PK-like)"/>
    <property type="match status" value="1"/>
</dbReference>
<dbReference type="PANTHER" id="PTHR44167:SF24">
    <property type="entry name" value="SERINE_THREONINE-PROTEIN KINASE CHK2"/>
    <property type="match status" value="1"/>
</dbReference>
<keyword evidence="3" id="KW-1185">Reference proteome</keyword>
<feature type="domain" description="Protein kinase" evidence="1">
    <location>
        <begin position="335"/>
        <end position="613"/>
    </location>
</feature>
<dbReference type="Pfam" id="PF13289">
    <property type="entry name" value="SIR2_2"/>
    <property type="match status" value="1"/>
</dbReference>
<name>A0ABS5IH92_9PROT</name>
<dbReference type="Pfam" id="PF00069">
    <property type="entry name" value="Pkinase"/>
    <property type="match status" value="1"/>
</dbReference>
<organism evidence="2 3">
    <name type="scientific">Magnetospirillum sulfuroxidans</name>
    <dbReference type="NCBI Taxonomy" id="611300"/>
    <lineage>
        <taxon>Bacteria</taxon>
        <taxon>Pseudomonadati</taxon>
        <taxon>Pseudomonadota</taxon>
        <taxon>Alphaproteobacteria</taxon>
        <taxon>Rhodospirillales</taxon>
        <taxon>Rhodospirillaceae</taxon>
        <taxon>Magnetospirillum</taxon>
    </lineage>
</organism>
<dbReference type="RefSeq" id="WP_211551871.1">
    <property type="nucleotide sequence ID" value="NZ_JAGTUF010000032.1"/>
</dbReference>
<protein>
    <submittedName>
        <fullName evidence="2">SIR2 family protein</fullName>
    </submittedName>
</protein>
<dbReference type="Proteomes" id="UP000680714">
    <property type="component" value="Unassembled WGS sequence"/>
</dbReference>
<dbReference type="InterPro" id="IPR008266">
    <property type="entry name" value="Tyr_kinase_AS"/>
</dbReference>
<reference evidence="2 3" key="1">
    <citation type="submission" date="2021-04" db="EMBL/GenBank/DDBJ databases">
        <title>Magnetospirillum sulfuroxidans sp. nov., a facultative chemolithoautotrophic sulfur-oxidizing alphaproteobacterium isolated from freshwater sediment and proposals for Paramagetospirillum gen. nov., and Magnetospirillaceae fam. nov.</title>
        <authorList>
            <person name="Koziaeva V."/>
            <person name="Geelhoed J.S."/>
            <person name="Sorokin D.Y."/>
            <person name="Grouzdev D.S."/>
        </authorList>
    </citation>
    <scope>NUCLEOTIDE SEQUENCE [LARGE SCALE GENOMIC DNA]</scope>
    <source>
        <strain evidence="2 3">J10</strain>
    </source>
</reference>
<dbReference type="InterPro" id="IPR011009">
    <property type="entry name" value="Kinase-like_dom_sf"/>
</dbReference>